<evidence type="ECO:0000313" key="2">
    <source>
        <dbReference type="Proteomes" id="UP000233837"/>
    </source>
</evidence>
<dbReference type="Proteomes" id="UP000233837">
    <property type="component" value="Unassembled WGS sequence"/>
</dbReference>
<reference evidence="1 2" key="1">
    <citation type="journal article" date="2016" name="Sci. Rep.">
        <title>The Dendrobium catenatum Lindl. genome sequence provides insights into polysaccharide synthase, floral development and adaptive evolution.</title>
        <authorList>
            <person name="Zhang G.Q."/>
            <person name="Xu Q."/>
            <person name="Bian C."/>
            <person name="Tsai W.C."/>
            <person name="Yeh C.M."/>
            <person name="Liu K.W."/>
            <person name="Yoshida K."/>
            <person name="Zhang L.S."/>
            <person name="Chang S.B."/>
            <person name="Chen F."/>
            <person name="Shi Y."/>
            <person name="Su Y.Y."/>
            <person name="Zhang Y.Q."/>
            <person name="Chen L.J."/>
            <person name="Yin Y."/>
            <person name="Lin M."/>
            <person name="Huang H."/>
            <person name="Deng H."/>
            <person name="Wang Z.W."/>
            <person name="Zhu S.L."/>
            <person name="Zhao X."/>
            <person name="Deng C."/>
            <person name="Niu S.C."/>
            <person name="Huang J."/>
            <person name="Wang M."/>
            <person name="Liu G.H."/>
            <person name="Yang H.J."/>
            <person name="Xiao X.J."/>
            <person name="Hsiao Y.Y."/>
            <person name="Wu W.L."/>
            <person name="Chen Y.Y."/>
            <person name="Mitsuda N."/>
            <person name="Ohme-Takagi M."/>
            <person name="Luo Y.B."/>
            <person name="Van de Peer Y."/>
            <person name="Liu Z.J."/>
        </authorList>
    </citation>
    <scope>NUCLEOTIDE SEQUENCE [LARGE SCALE GENOMIC DNA]</scope>
    <source>
        <tissue evidence="1">The whole plant</tissue>
    </source>
</reference>
<gene>
    <name evidence="1" type="ORF">MA16_Dca022597</name>
</gene>
<reference evidence="1 2" key="2">
    <citation type="journal article" date="2017" name="Nature">
        <title>The Apostasia genome and the evolution of orchids.</title>
        <authorList>
            <person name="Zhang G.Q."/>
            <person name="Liu K.W."/>
            <person name="Li Z."/>
            <person name="Lohaus R."/>
            <person name="Hsiao Y.Y."/>
            <person name="Niu S.C."/>
            <person name="Wang J.Y."/>
            <person name="Lin Y.C."/>
            <person name="Xu Q."/>
            <person name="Chen L.J."/>
            <person name="Yoshida K."/>
            <person name="Fujiwara S."/>
            <person name="Wang Z.W."/>
            <person name="Zhang Y.Q."/>
            <person name="Mitsuda N."/>
            <person name="Wang M."/>
            <person name="Liu G.H."/>
            <person name="Pecoraro L."/>
            <person name="Huang H.X."/>
            <person name="Xiao X.J."/>
            <person name="Lin M."/>
            <person name="Wu X.Y."/>
            <person name="Wu W.L."/>
            <person name="Chen Y.Y."/>
            <person name="Chang S.B."/>
            <person name="Sakamoto S."/>
            <person name="Ohme-Takagi M."/>
            <person name="Yagi M."/>
            <person name="Zeng S.J."/>
            <person name="Shen C.Y."/>
            <person name="Yeh C.M."/>
            <person name="Luo Y.B."/>
            <person name="Tsai W.C."/>
            <person name="Van de Peer Y."/>
            <person name="Liu Z.J."/>
        </authorList>
    </citation>
    <scope>NUCLEOTIDE SEQUENCE [LARGE SCALE GENOMIC DNA]</scope>
    <source>
        <tissue evidence="1">The whole plant</tissue>
    </source>
</reference>
<organism evidence="1 2">
    <name type="scientific">Dendrobium catenatum</name>
    <dbReference type="NCBI Taxonomy" id="906689"/>
    <lineage>
        <taxon>Eukaryota</taxon>
        <taxon>Viridiplantae</taxon>
        <taxon>Streptophyta</taxon>
        <taxon>Embryophyta</taxon>
        <taxon>Tracheophyta</taxon>
        <taxon>Spermatophyta</taxon>
        <taxon>Magnoliopsida</taxon>
        <taxon>Liliopsida</taxon>
        <taxon>Asparagales</taxon>
        <taxon>Orchidaceae</taxon>
        <taxon>Epidendroideae</taxon>
        <taxon>Malaxideae</taxon>
        <taxon>Dendrobiinae</taxon>
        <taxon>Dendrobium</taxon>
    </lineage>
</organism>
<keyword evidence="2" id="KW-1185">Reference proteome</keyword>
<proteinExistence type="predicted"/>
<protein>
    <submittedName>
        <fullName evidence="1">Uncharacterized protein</fullName>
    </submittedName>
</protein>
<sequence>MKAVLVCISNSEHDSKRLDWQRSIWLRSSREAQGGKEKVYVLKKTRLARQTNRNRAQEDISSVEVGGLAEVHWWSGRALEVIGEPAEVRSWSGRSSSKIGGLAEVYQ</sequence>
<evidence type="ECO:0000313" key="1">
    <source>
        <dbReference type="EMBL" id="PKU59235.1"/>
    </source>
</evidence>
<dbReference type="EMBL" id="KZ504138">
    <property type="protein sequence ID" value="PKU59235.1"/>
    <property type="molecule type" value="Genomic_DNA"/>
</dbReference>
<dbReference type="AlphaFoldDB" id="A0A2I0V747"/>
<name>A0A2I0V747_9ASPA</name>
<accession>A0A2I0V747</accession>